<name>A0A1H3JWI9_9RHOB</name>
<dbReference type="PANTHER" id="PTHR30183">
    <property type="entry name" value="MOLYBDENUM TRANSPORT SYSTEM PERMEASE PROTEIN MODB"/>
    <property type="match status" value="1"/>
</dbReference>
<dbReference type="CDD" id="cd06261">
    <property type="entry name" value="TM_PBP2"/>
    <property type="match status" value="1"/>
</dbReference>
<feature type="transmembrane region" description="Helical" evidence="8">
    <location>
        <begin position="449"/>
        <end position="472"/>
    </location>
</feature>
<accession>A0A1H3JWI9</accession>
<dbReference type="GO" id="GO:0005886">
    <property type="term" value="C:plasma membrane"/>
    <property type="evidence" value="ECO:0007669"/>
    <property type="project" value="UniProtKB-SubCell"/>
</dbReference>
<dbReference type="Gene3D" id="1.10.3720.10">
    <property type="entry name" value="MetI-like"/>
    <property type="match status" value="2"/>
</dbReference>
<keyword evidence="6 8" id="KW-0472">Membrane</keyword>
<organism evidence="10 11">
    <name type="scientific">Citreimonas salinaria</name>
    <dbReference type="NCBI Taxonomy" id="321339"/>
    <lineage>
        <taxon>Bacteria</taxon>
        <taxon>Pseudomonadati</taxon>
        <taxon>Pseudomonadota</taxon>
        <taxon>Alphaproteobacteria</taxon>
        <taxon>Rhodobacterales</taxon>
        <taxon>Roseobacteraceae</taxon>
        <taxon>Citreimonas</taxon>
    </lineage>
</organism>
<feature type="transmembrane region" description="Helical" evidence="8">
    <location>
        <begin position="90"/>
        <end position="111"/>
    </location>
</feature>
<dbReference type="SUPFAM" id="SSF161098">
    <property type="entry name" value="MetI-like"/>
    <property type="match status" value="2"/>
</dbReference>
<keyword evidence="5 8" id="KW-1133">Transmembrane helix</keyword>
<feature type="transmembrane region" description="Helical" evidence="8">
    <location>
        <begin position="501"/>
        <end position="522"/>
    </location>
</feature>
<dbReference type="AlphaFoldDB" id="A0A1H3JWI9"/>
<evidence type="ECO:0000256" key="5">
    <source>
        <dbReference type="ARBA" id="ARBA00022989"/>
    </source>
</evidence>
<feature type="transmembrane region" description="Helical" evidence="8">
    <location>
        <begin position="31"/>
        <end position="50"/>
    </location>
</feature>
<evidence type="ECO:0000256" key="3">
    <source>
        <dbReference type="ARBA" id="ARBA00022475"/>
    </source>
</evidence>
<evidence type="ECO:0000256" key="7">
    <source>
        <dbReference type="SAM" id="MobiDB-lite"/>
    </source>
</evidence>
<evidence type="ECO:0000313" key="11">
    <source>
        <dbReference type="Proteomes" id="UP000199286"/>
    </source>
</evidence>
<dbReference type="EMBL" id="FNPF01000008">
    <property type="protein sequence ID" value="SDY44241.1"/>
    <property type="molecule type" value="Genomic_DNA"/>
</dbReference>
<feature type="transmembrane region" description="Helical" evidence="8">
    <location>
        <begin position="551"/>
        <end position="577"/>
    </location>
</feature>
<feature type="region of interest" description="Disordered" evidence="7">
    <location>
        <begin position="1"/>
        <end position="24"/>
    </location>
</feature>
<proteinExistence type="predicted"/>
<dbReference type="InterPro" id="IPR000515">
    <property type="entry name" value="MetI-like"/>
</dbReference>
<evidence type="ECO:0000256" key="2">
    <source>
        <dbReference type="ARBA" id="ARBA00022448"/>
    </source>
</evidence>
<evidence type="ECO:0000256" key="6">
    <source>
        <dbReference type="ARBA" id="ARBA00023136"/>
    </source>
</evidence>
<dbReference type="PROSITE" id="PS50928">
    <property type="entry name" value="ABC_TM1"/>
    <property type="match status" value="2"/>
</dbReference>
<reference evidence="10 11" key="1">
    <citation type="submission" date="2016-10" db="EMBL/GenBank/DDBJ databases">
        <authorList>
            <person name="de Groot N.N."/>
        </authorList>
    </citation>
    <scope>NUCLEOTIDE SEQUENCE [LARGE SCALE GENOMIC DNA]</scope>
    <source>
        <strain evidence="10 11">DSM 26880</strain>
    </source>
</reference>
<evidence type="ECO:0000259" key="9">
    <source>
        <dbReference type="PROSITE" id="PS50928"/>
    </source>
</evidence>
<sequence length="588" mass="61232">MTRARSAQQPLHPPRARTGAPRPAGGRALRAGVLAAVVLGLLLPIAAGLWETLRAAFGHFPAIGATGPSLSPFAALLATPGLGQAVALSLWTGFAATALSLLLALGLCAVAHARLSGSRGARLLAPFLAAPHAALAIGLAFTIAPSGWIARVLAPLLGWDRPPDVALVGDPWGLALIAGLAIKEMPFLVLMLLSALTQIPLREAMAAGRSLGYGRGLVWMKVIVPQVWPLIRLPVMVVLAYSLSVVDMALILGPSNPPTLAVMLTRMFSDPDIFALLPASAGALVQLTLVLGSFAALLAAERVAGAIGLWWIRAGGRGLTAEPILRGAAGAAAALLALGALAMASLVVWSVAFRWPWPAPLPESWSWRAWRTASGGWDSAVFNTLVLAGLTTAASLVLAIAWLEGEDRARRGRAGWAEALIYLPLLLPQIGFLYGLNVLFLRLGLRADLFAVAWAQALFVFPYVMITLSAPWRALDARLPRAAASLGAGPWRRLVAVKLPVLLAPMLTAAAVGVAVSVAQYLPTLFMGAGRVATLTTEAVTLASGSDRRIAAAYASLQAALPFAAYLAAFAIPALAFRHRRALLGGAA</sequence>
<evidence type="ECO:0000256" key="4">
    <source>
        <dbReference type="ARBA" id="ARBA00022692"/>
    </source>
</evidence>
<dbReference type="Proteomes" id="UP000199286">
    <property type="component" value="Unassembled WGS sequence"/>
</dbReference>
<protein>
    <submittedName>
        <fullName evidence="10">Putative thiamine transport system permease protein</fullName>
    </submittedName>
</protein>
<feature type="transmembrane region" description="Helical" evidence="8">
    <location>
        <begin position="230"/>
        <end position="253"/>
    </location>
</feature>
<feature type="domain" description="ABC transmembrane type-1" evidence="9">
    <location>
        <begin position="381"/>
        <end position="569"/>
    </location>
</feature>
<keyword evidence="11" id="KW-1185">Reference proteome</keyword>
<feature type="transmembrane region" description="Helical" evidence="8">
    <location>
        <begin position="415"/>
        <end position="437"/>
    </location>
</feature>
<evidence type="ECO:0000256" key="8">
    <source>
        <dbReference type="SAM" id="Phobius"/>
    </source>
</evidence>
<feature type="transmembrane region" description="Helical" evidence="8">
    <location>
        <begin position="172"/>
        <end position="196"/>
    </location>
</feature>
<feature type="domain" description="ABC transmembrane type-1" evidence="9">
    <location>
        <begin position="86"/>
        <end position="295"/>
    </location>
</feature>
<feature type="transmembrane region" description="Helical" evidence="8">
    <location>
        <begin position="327"/>
        <end position="352"/>
    </location>
</feature>
<feature type="transmembrane region" description="Helical" evidence="8">
    <location>
        <begin position="123"/>
        <end position="152"/>
    </location>
</feature>
<keyword evidence="3" id="KW-1003">Cell membrane</keyword>
<evidence type="ECO:0000313" key="10">
    <source>
        <dbReference type="EMBL" id="SDY44241.1"/>
    </source>
</evidence>
<dbReference type="PANTHER" id="PTHR30183:SF6">
    <property type="entry name" value="INNER MEMBRANE ABC TRANSPORTER PERMEASE PROTEIN YNJC"/>
    <property type="match status" value="1"/>
</dbReference>
<feature type="transmembrane region" description="Helical" evidence="8">
    <location>
        <begin position="380"/>
        <end position="403"/>
    </location>
</feature>
<gene>
    <name evidence="10" type="ORF">SAMN05444340_10828</name>
</gene>
<evidence type="ECO:0000256" key="1">
    <source>
        <dbReference type="ARBA" id="ARBA00004651"/>
    </source>
</evidence>
<dbReference type="InterPro" id="IPR035906">
    <property type="entry name" value="MetI-like_sf"/>
</dbReference>
<dbReference type="GO" id="GO:0055085">
    <property type="term" value="P:transmembrane transport"/>
    <property type="evidence" value="ECO:0007669"/>
    <property type="project" value="InterPro"/>
</dbReference>
<feature type="transmembrane region" description="Helical" evidence="8">
    <location>
        <begin position="273"/>
        <end position="300"/>
    </location>
</feature>
<comment type="subcellular location">
    <subcellularLocation>
        <location evidence="1">Cell membrane</location>
        <topology evidence="1">Multi-pass membrane protein</topology>
    </subcellularLocation>
</comment>
<dbReference type="STRING" id="321339.SAMN05444340_10828"/>
<keyword evidence="2" id="KW-0813">Transport</keyword>
<keyword evidence="4 8" id="KW-0812">Transmembrane</keyword>